<accession>A0A956M4U6</accession>
<dbReference type="AlphaFoldDB" id="A0A956M4U6"/>
<comment type="caution">
    <text evidence="1">The sequence shown here is derived from an EMBL/GenBank/DDBJ whole genome shotgun (WGS) entry which is preliminary data.</text>
</comment>
<evidence type="ECO:0000313" key="2">
    <source>
        <dbReference type="Proteomes" id="UP000697710"/>
    </source>
</evidence>
<organism evidence="1 2">
    <name type="scientific">Eiseniibacteriota bacterium</name>
    <dbReference type="NCBI Taxonomy" id="2212470"/>
    <lineage>
        <taxon>Bacteria</taxon>
        <taxon>Candidatus Eiseniibacteriota</taxon>
    </lineage>
</organism>
<feature type="non-terminal residue" evidence="1">
    <location>
        <position position="1"/>
    </location>
</feature>
<reference evidence="1" key="2">
    <citation type="journal article" date="2021" name="Microbiome">
        <title>Successional dynamics and alternative stable states in a saline activated sludge microbial community over 9 years.</title>
        <authorList>
            <person name="Wang Y."/>
            <person name="Ye J."/>
            <person name="Ju F."/>
            <person name="Liu L."/>
            <person name="Boyd J.A."/>
            <person name="Deng Y."/>
            <person name="Parks D.H."/>
            <person name="Jiang X."/>
            <person name="Yin X."/>
            <person name="Woodcroft B.J."/>
            <person name="Tyson G.W."/>
            <person name="Hugenholtz P."/>
            <person name="Polz M.F."/>
            <person name="Zhang T."/>
        </authorList>
    </citation>
    <scope>NUCLEOTIDE SEQUENCE</scope>
    <source>
        <strain evidence="1">HKST-UBA01</strain>
    </source>
</reference>
<evidence type="ECO:0000313" key="1">
    <source>
        <dbReference type="EMBL" id="MCA9729861.1"/>
    </source>
</evidence>
<sequence length="78" mass="8836">TSGLVHADQQRAEERLAESRSKFRELRALLESAHRVLREHPTAETGDEPAAALTAYLKASVEDTAEALRLQRRELQRQ</sequence>
<reference evidence="1" key="1">
    <citation type="submission" date="2020-04" db="EMBL/GenBank/DDBJ databases">
        <authorList>
            <person name="Zhang T."/>
        </authorList>
    </citation>
    <scope>NUCLEOTIDE SEQUENCE</scope>
    <source>
        <strain evidence="1">HKST-UBA01</strain>
    </source>
</reference>
<dbReference type="Proteomes" id="UP000697710">
    <property type="component" value="Unassembled WGS sequence"/>
</dbReference>
<dbReference type="EMBL" id="JAGQHR010000873">
    <property type="protein sequence ID" value="MCA9729861.1"/>
    <property type="molecule type" value="Genomic_DNA"/>
</dbReference>
<name>A0A956M4U6_UNCEI</name>
<gene>
    <name evidence="1" type="ORF">KC729_19410</name>
</gene>
<proteinExistence type="predicted"/>
<protein>
    <submittedName>
        <fullName evidence="1">Uncharacterized protein</fullName>
    </submittedName>
</protein>